<sequence>MKNIKTGPVRLYLCWIGLCLIFWLFIPVLSANSHTSAQVPFVLGTYAVMALICGTFLISLLNIFLFREWVKKFKYISGMITVSTGAIITWFLIKMLTL</sequence>
<protein>
    <submittedName>
        <fullName evidence="2">Uncharacterized protein</fullName>
    </submittedName>
</protein>
<keyword evidence="1" id="KW-0812">Transmembrane</keyword>
<accession>A0A1M5JQV0</accession>
<feature type="transmembrane region" description="Helical" evidence="1">
    <location>
        <begin position="73"/>
        <end position="93"/>
    </location>
</feature>
<organism evidence="2 3">
    <name type="scientific">Pedobacter caeni</name>
    <dbReference type="NCBI Taxonomy" id="288992"/>
    <lineage>
        <taxon>Bacteria</taxon>
        <taxon>Pseudomonadati</taxon>
        <taxon>Bacteroidota</taxon>
        <taxon>Sphingobacteriia</taxon>
        <taxon>Sphingobacteriales</taxon>
        <taxon>Sphingobacteriaceae</taxon>
        <taxon>Pedobacter</taxon>
    </lineage>
</organism>
<dbReference type="Proteomes" id="UP000184287">
    <property type="component" value="Unassembled WGS sequence"/>
</dbReference>
<gene>
    <name evidence="2" type="ORF">SAMN04488522_105465</name>
</gene>
<keyword evidence="1" id="KW-1133">Transmembrane helix</keyword>
<evidence type="ECO:0000313" key="2">
    <source>
        <dbReference type="EMBL" id="SHG42649.1"/>
    </source>
</evidence>
<dbReference type="AlphaFoldDB" id="A0A1M5JQV0"/>
<dbReference type="STRING" id="288992.SAMN04488522_105465"/>
<keyword evidence="3" id="KW-1185">Reference proteome</keyword>
<feature type="transmembrane region" description="Helical" evidence="1">
    <location>
        <begin position="43"/>
        <end position="66"/>
    </location>
</feature>
<evidence type="ECO:0000256" key="1">
    <source>
        <dbReference type="SAM" id="Phobius"/>
    </source>
</evidence>
<name>A0A1M5JQV0_9SPHI</name>
<keyword evidence="1" id="KW-0472">Membrane</keyword>
<proteinExistence type="predicted"/>
<evidence type="ECO:0000313" key="3">
    <source>
        <dbReference type="Proteomes" id="UP000184287"/>
    </source>
</evidence>
<feature type="transmembrane region" description="Helical" evidence="1">
    <location>
        <begin position="12"/>
        <end position="31"/>
    </location>
</feature>
<reference evidence="3" key="1">
    <citation type="submission" date="2016-11" db="EMBL/GenBank/DDBJ databases">
        <authorList>
            <person name="Varghese N."/>
            <person name="Submissions S."/>
        </authorList>
    </citation>
    <scope>NUCLEOTIDE SEQUENCE [LARGE SCALE GENOMIC DNA]</scope>
    <source>
        <strain evidence="3">DSM 16990</strain>
    </source>
</reference>
<dbReference type="EMBL" id="FQUQ01000005">
    <property type="protein sequence ID" value="SHG42649.1"/>
    <property type="molecule type" value="Genomic_DNA"/>
</dbReference>